<evidence type="ECO:0000256" key="17">
    <source>
        <dbReference type="PIRSR" id="PIRSR000171-1"/>
    </source>
</evidence>
<dbReference type="EMBL" id="KZ988384">
    <property type="protein sequence ID" value="RKP12314.1"/>
    <property type="molecule type" value="Genomic_DNA"/>
</dbReference>
<evidence type="ECO:0000259" key="22">
    <source>
        <dbReference type="Pfam" id="PF00890"/>
    </source>
</evidence>
<evidence type="ECO:0000256" key="1">
    <source>
        <dbReference type="ARBA" id="ARBA00004443"/>
    </source>
</evidence>
<dbReference type="Proteomes" id="UP000267251">
    <property type="component" value="Unassembled WGS sequence"/>
</dbReference>
<evidence type="ECO:0000256" key="7">
    <source>
        <dbReference type="ARBA" id="ARBA00022630"/>
    </source>
</evidence>
<dbReference type="FunFam" id="3.50.50.60:FF:000482">
    <property type="entry name" value="Succinate dehydrogenase complex, subunit A, flavoprotein (Fp)"/>
    <property type="match status" value="1"/>
</dbReference>
<evidence type="ECO:0000256" key="9">
    <source>
        <dbReference type="ARBA" id="ARBA00022827"/>
    </source>
</evidence>
<comment type="function">
    <text evidence="16">Flavoprotein (FP) subunit of succinate dehydrogenase (SDH) that is involved in complex II of the mitochondrial electron transport chain and is responsible for transferring electrons from succinate to ubiquinone (coenzyme Q).</text>
</comment>
<dbReference type="NCBIfam" id="TIGR01816">
    <property type="entry name" value="sdhA_forward"/>
    <property type="match status" value="1"/>
</dbReference>
<feature type="binding site" evidence="18">
    <location>
        <position position="408"/>
    </location>
    <ligand>
        <name>substrate</name>
    </ligand>
</feature>
<evidence type="ECO:0000256" key="12">
    <source>
        <dbReference type="ARBA" id="ARBA00023002"/>
    </source>
</evidence>
<dbReference type="PIRSF" id="PIRSF000171">
    <property type="entry name" value="SDHA_APRA_LASPO"/>
    <property type="match status" value="1"/>
</dbReference>
<keyword evidence="10" id="KW-0809">Transit peptide</keyword>
<comment type="cofactor">
    <cofactor evidence="19">
        <name>FAD</name>
        <dbReference type="ChEBI" id="CHEBI:57692"/>
    </cofactor>
    <text evidence="19">Flavinylated by SdhE, about 5% flavinylation occurs in the absence of SdhE.</text>
</comment>
<evidence type="ECO:0000256" key="20">
    <source>
        <dbReference type="PIRSR" id="PIRSR611281-4"/>
    </source>
</evidence>
<dbReference type="EC" id="1.3.5.1" evidence="4 21"/>
<dbReference type="GO" id="GO:0009055">
    <property type="term" value="F:electron transfer activity"/>
    <property type="evidence" value="ECO:0007669"/>
    <property type="project" value="TreeGrafter"/>
</dbReference>
<evidence type="ECO:0000256" key="21">
    <source>
        <dbReference type="RuleBase" id="RU362051"/>
    </source>
</evidence>
<feature type="domain" description="Fumarate reductase/succinate dehydrogenase flavoprotein-like C-terminal" evidence="23">
    <location>
        <begin position="469"/>
        <end position="604"/>
    </location>
</feature>
<dbReference type="Gene3D" id="1.20.58.100">
    <property type="entry name" value="Fumarate reductase/succinate dehydrogenase flavoprotein-like, C-terminal domain"/>
    <property type="match status" value="1"/>
</dbReference>
<dbReference type="InterPro" id="IPR014006">
    <property type="entry name" value="Succ_Dhase_FrdA_Gneg"/>
</dbReference>
<dbReference type="InterPro" id="IPR030664">
    <property type="entry name" value="SdhA/FrdA/AprA"/>
</dbReference>
<evidence type="ECO:0000313" key="25">
    <source>
        <dbReference type="Proteomes" id="UP000267251"/>
    </source>
</evidence>
<comment type="similarity">
    <text evidence="3 21">Belongs to the FAD-dependent oxidoreductase 2 family. FRD/SDH subfamily.</text>
</comment>
<keyword evidence="9 19" id="KW-0274">FAD</keyword>
<keyword evidence="5 21" id="KW-0813">Transport</keyword>
<dbReference type="NCBIfam" id="TIGR01812">
    <property type="entry name" value="sdhA_frdA_Gneg"/>
    <property type="match status" value="1"/>
</dbReference>
<feature type="binding site" evidence="19">
    <location>
        <position position="397"/>
    </location>
    <ligand>
        <name>FAD</name>
        <dbReference type="ChEBI" id="CHEBI:57692"/>
    </ligand>
</feature>
<evidence type="ECO:0000256" key="6">
    <source>
        <dbReference type="ARBA" id="ARBA00022532"/>
    </source>
</evidence>
<evidence type="ECO:0000256" key="10">
    <source>
        <dbReference type="ARBA" id="ARBA00022946"/>
    </source>
</evidence>
<gene>
    <name evidence="24" type="ORF">BJ684DRAFT_21139</name>
</gene>
<proteinExistence type="inferred from homology"/>
<dbReference type="InterPro" id="IPR015939">
    <property type="entry name" value="Fum_Rdtase/Succ_DH_flav-like_C"/>
</dbReference>
<dbReference type="FunFam" id="3.90.700.10:FF:000001">
    <property type="entry name" value="Mitochondrial succinate dehydrogenase flavoprotein subunit"/>
    <property type="match status" value="1"/>
</dbReference>
<feature type="non-terminal residue" evidence="24">
    <location>
        <position position="1"/>
    </location>
</feature>
<dbReference type="InterPro" id="IPR003952">
    <property type="entry name" value="FRD_SDH_FAD_BS"/>
</dbReference>
<feature type="binding site" evidence="19">
    <location>
        <begin position="413"/>
        <end position="414"/>
    </location>
    <ligand>
        <name>FAD</name>
        <dbReference type="ChEBI" id="CHEBI:57692"/>
    </ligand>
</feature>
<sequence>GAAHSDVLKKYPIIDHTFDAVVVGAGGSGLRAAFGLAEQGLKTACITKLFPTRSHTVAAQGGINAALGNMTRDDWRWHMYDTVKGSDWLGDQDAIHYMCREAPKTVIELERYGVPFSRTEEGKIYQRAFGGQSLEFGKGGQAYRCAAVADRTGHSILHTLYGQSLRHDTQYFIEYFALDLIMDEDGACRGVIALNMEDGTLHRFRSHKTVLATGGYGRAYFSCTSAHTCTGDDNAMVARAGLPLQDLEFVQFHPTGIYGAGCLITEGSRGEGGYLLNGKGERFMERYAPTAKDLASRDVVSRSMTMEIREGRGVGPEADHIHLQLSHLPAEVLHERLPGISETAAIFAGVDVTKEPIPVLPTVHYNMGGIPTKYTGEVIDHRDGKDRVVPGLYAAGEAACVSVHGANRLGANSLLDIVVFGRACAHHIGETLKPGTPHKDLPANAGVATVENFDKLRQASGPTPTADLRLRMQKVMQTDAAVFRTQESLDTGLERITEVDKSFVKVGVTDRSTIWNTDLVETLELQNLLTCATQTMASAAARKESRGAHAREDFQERDDTNWMKHTLSWQDPVTKEVTLKYRHVTDTTLDEAECKPVPPFKRVY</sequence>
<evidence type="ECO:0000259" key="23">
    <source>
        <dbReference type="Pfam" id="PF02910"/>
    </source>
</evidence>
<dbReference type="PANTHER" id="PTHR11632:SF51">
    <property type="entry name" value="SUCCINATE DEHYDROGENASE [UBIQUINONE] FLAVOPROTEIN SUBUNIT, MITOCHONDRIAL"/>
    <property type="match status" value="1"/>
</dbReference>
<dbReference type="Pfam" id="PF02910">
    <property type="entry name" value="Succ_DH_flav_C"/>
    <property type="match status" value="1"/>
</dbReference>
<dbReference type="GO" id="GO:0008177">
    <property type="term" value="F:succinate dehydrogenase (quinone) activity"/>
    <property type="evidence" value="ECO:0007669"/>
    <property type="project" value="UniProtKB-EC"/>
</dbReference>
<dbReference type="PROSITE" id="PS00504">
    <property type="entry name" value="FRD_SDH_FAD_BINDING"/>
    <property type="match status" value="1"/>
</dbReference>
<dbReference type="InterPro" id="IPR037099">
    <property type="entry name" value="Fum_R/Succ_DH_flav-like_C_sf"/>
</dbReference>
<dbReference type="AlphaFoldDB" id="A0A4P9Y0W0"/>
<feature type="modified residue" description="Tele-8alpha-FAD histidine" evidence="20">
    <location>
        <position position="55"/>
    </location>
</feature>
<dbReference type="Pfam" id="PF00890">
    <property type="entry name" value="FAD_binding_2"/>
    <property type="match status" value="1"/>
</dbReference>
<feature type="binding site" evidence="19">
    <location>
        <position position="232"/>
    </location>
    <ligand>
        <name>FAD</name>
        <dbReference type="ChEBI" id="CHEBI:57692"/>
    </ligand>
</feature>
<evidence type="ECO:0000256" key="3">
    <source>
        <dbReference type="ARBA" id="ARBA00008040"/>
    </source>
</evidence>
<dbReference type="GO" id="GO:0006099">
    <property type="term" value="P:tricarboxylic acid cycle"/>
    <property type="evidence" value="ECO:0007669"/>
    <property type="project" value="UniProtKB-UniPathway"/>
</dbReference>
<name>A0A4P9Y0W0_9FUNG</name>
<dbReference type="InterPro" id="IPR036188">
    <property type="entry name" value="FAD/NAD-bd_sf"/>
</dbReference>
<comment type="catalytic activity">
    <reaction evidence="15 21">
        <text>a quinone + succinate = fumarate + a quinol</text>
        <dbReference type="Rhea" id="RHEA:40523"/>
        <dbReference type="ChEBI" id="CHEBI:24646"/>
        <dbReference type="ChEBI" id="CHEBI:29806"/>
        <dbReference type="ChEBI" id="CHEBI:30031"/>
        <dbReference type="ChEBI" id="CHEBI:132124"/>
        <dbReference type="EC" id="1.3.5.1"/>
    </reaction>
</comment>
<dbReference type="PANTHER" id="PTHR11632">
    <property type="entry name" value="SUCCINATE DEHYDROGENASE 2 FLAVOPROTEIN SUBUNIT"/>
    <property type="match status" value="1"/>
</dbReference>
<dbReference type="Gene3D" id="3.50.50.60">
    <property type="entry name" value="FAD/NAD(P)-binding domain"/>
    <property type="match status" value="1"/>
</dbReference>
<keyword evidence="12 21" id="KW-0560">Oxidoreductase</keyword>
<evidence type="ECO:0000256" key="13">
    <source>
        <dbReference type="ARBA" id="ARBA00023128"/>
    </source>
</evidence>
<feature type="binding site" evidence="18">
    <location>
        <position position="364"/>
    </location>
    <ligand>
        <name>substrate</name>
    </ligand>
</feature>
<dbReference type="SUPFAM" id="SSF46977">
    <property type="entry name" value="Succinate dehydrogenase/fumarate reductase flavoprotein C-terminal domain"/>
    <property type="match status" value="1"/>
</dbReference>
<dbReference type="FunFam" id="1.20.58.100:FF:000001">
    <property type="entry name" value="Succinate dehydrogenase flavoprotein subunit (SdhA)"/>
    <property type="match status" value="1"/>
</dbReference>
<keyword evidence="11 21" id="KW-0249">Electron transport</keyword>
<comment type="subcellular location">
    <subcellularLocation>
        <location evidence="1">Mitochondrion inner membrane</location>
        <topology evidence="1">Peripheral membrane protein</topology>
        <orientation evidence="1">Matrix side</orientation>
    </subcellularLocation>
</comment>
<dbReference type="FunFam" id="4.10.80.40:FF:000002">
    <property type="entry name" value="Succinate dehydrogenase [ubiquinone] flavoprotein subunit, mitochondrial"/>
    <property type="match status" value="1"/>
</dbReference>
<evidence type="ECO:0000256" key="8">
    <source>
        <dbReference type="ARBA" id="ARBA00022792"/>
    </source>
</evidence>
<dbReference type="OrthoDB" id="71672at2759"/>
<feature type="binding site" evidence="19">
    <location>
        <begin position="47"/>
        <end position="62"/>
    </location>
    <ligand>
        <name>FAD</name>
        <dbReference type="ChEBI" id="CHEBI:57692"/>
    </ligand>
</feature>
<protein>
    <recommendedName>
        <fullName evidence="4 21">succinate dehydrogenase</fullName>
        <ecNumber evidence="4 21">1.3.5.1</ecNumber>
    </recommendedName>
</protein>
<evidence type="ECO:0000256" key="14">
    <source>
        <dbReference type="ARBA" id="ARBA00023136"/>
    </source>
</evidence>
<evidence type="ECO:0000313" key="24">
    <source>
        <dbReference type="EMBL" id="RKP12314.1"/>
    </source>
</evidence>
<feature type="binding site" evidence="18">
    <location>
        <position position="265"/>
    </location>
    <ligand>
        <name>substrate</name>
    </ligand>
</feature>
<evidence type="ECO:0000256" key="2">
    <source>
        <dbReference type="ARBA" id="ARBA00004788"/>
    </source>
</evidence>
<dbReference type="InterPro" id="IPR003953">
    <property type="entry name" value="FAD-dep_OxRdtase_2_FAD-bd"/>
</dbReference>
<dbReference type="PRINTS" id="PR00411">
    <property type="entry name" value="PNDRDTASEI"/>
</dbReference>
<evidence type="ECO:0000256" key="11">
    <source>
        <dbReference type="ARBA" id="ARBA00022982"/>
    </source>
</evidence>
<keyword evidence="14 21" id="KW-0472">Membrane</keyword>
<evidence type="ECO:0000256" key="19">
    <source>
        <dbReference type="PIRSR" id="PIRSR611281-3"/>
    </source>
</evidence>
<dbReference type="InterPro" id="IPR011281">
    <property type="entry name" value="Succ_DH_flav_su_fwd"/>
</dbReference>
<evidence type="ECO:0000256" key="18">
    <source>
        <dbReference type="PIRSR" id="PIRSR611281-2"/>
    </source>
</evidence>
<evidence type="ECO:0000256" key="4">
    <source>
        <dbReference type="ARBA" id="ARBA00012792"/>
    </source>
</evidence>
<feature type="binding site" evidence="19">
    <location>
        <begin position="24"/>
        <end position="29"/>
    </location>
    <ligand>
        <name>FAD</name>
        <dbReference type="ChEBI" id="CHEBI:57692"/>
    </ligand>
</feature>
<dbReference type="Gene3D" id="3.90.700.10">
    <property type="entry name" value="Succinate dehydrogenase/fumarate reductase flavoprotein, catalytic domain"/>
    <property type="match status" value="1"/>
</dbReference>
<accession>A0A4P9Y0W0</accession>
<feature type="domain" description="FAD-dependent oxidoreductase 2 FAD-binding" evidence="22">
    <location>
        <begin position="19"/>
        <end position="414"/>
    </location>
</feature>
<dbReference type="SUPFAM" id="SSF56425">
    <property type="entry name" value="Succinate dehydrogenase/fumarate reductase flavoprotein, catalytic domain"/>
    <property type="match status" value="1"/>
</dbReference>
<organism evidence="24 25">
    <name type="scientific">Piptocephalis cylindrospora</name>
    <dbReference type="NCBI Taxonomy" id="1907219"/>
    <lineage>
        <taxon>Eukaryota</taxon>
        <taxon>Fungi</taxon>
        <taxon>Fungi incertae sedis</taxon>
        <taxon>Zoopagomycota</taxon>
        <taxon>Zoopagomycotina</taxon>
        <taxon>Zoopagomycetes</taxon>
        <taxon>Zoopagales</taxon>
        <taxon>Piptocephalidaceae</taxon>
        <taxon>Piptocephalis</taxon>
    </lineage>
</organism>
<evidence type="ECO:0000256" key="15">
    <source>
        <dbReference type="ARBA" id="ARBA00049220"/>
    </source>
</evidence>
<evidence type="ECO:0000256" key="5">
    <source>
        <dbReference type="ARBA" id="ARBA00022448"/>
    </source>
</evidence>
<keyword evidence="13" id="KW-0496">Mitochondrion</keyword>
<keyword evidence="7 19" id="KW-0285">Flavoprotein</keyword>
<dbReference type="FunFam" id="3.50.50.60:FF:001062">
    <property type="entry name" value="Succinate dehydrogenase complex, subunit A, flavoprotein (Fp)"/>
    <property type="match status" value="1"/>
</dbReference>
<dbReference type="GO" id="GO:0050660">
    <property type="term" value="F:flavin adenine dinucleotide binding"/>
    <property type="evidence" value="ECO:0007669"/>
    <property type="project" value="InterPro"/>
</dbReference>
<feature type="binding site" evidence="18">
    <location>
        <position position="253"/>
    </location>
    <ligand>
        <name>substrate</name>
    </ligand>
</feature>
<keyword evidence="6 21" id="KW-0816">Tricarboxylic acid cycle</keyword>
<dbReference type="GO" id="GO:0006121">
    <property type="term" value="P:mitochondrial electron transport, succinate to ubiquinone"/>
    <property type="evidence" value="ECO:0007669"/>
    <property type="project" value="TreeGrafter"/>
</dbReference>
<reference evidence="25" key="1">
    <citation type="journal article" date="2018" name="Nat. Microbiol.">
        <title>Leveraging single-cell genomics to expand the fungal tree of life.</title>
        <authorList>
            <person name="Ahrendt S.R."/>
            <person name="Quandt C.A."/>
            <person name="Ciobanu D."/>
            <person name="Clum A."/>
            <person name="Salamov A."/>
            <person name="Andreopoulos B."/>
            <person name="Cheng J.F."/>
            <person name="Woyke T."/>
            <person name="Pelin A."/>
            <person name="Henrissat B."/>
            <person name="Reynolds N.K."/>
            <person name="Benny G.L."/>
            <person name="Smith M.E."/>
            <person name="James T.Y."/>
            <person name="Grigoriev I.V."/>
        </authorList>
    </citation>
    <scope>NUCLEOTIDE SEQUENCE [LARGE SCALE GENOMIC DNA]</scope>
</reference>
<evidence type="ECO:0000256" key="16">
    <source>
        <dbReference type="ARBA" id="ARBA00059077"/>
    </source>
</evidence>
<dbReference type="Gene3D" id="4.10.80.40">
    <property type="entry name" value="succinate dehydrogenase protein domain"/>
    <property type="match status" value="1"/>
</dbReference>
<dbReference type="GO" id="GO:0005743">
    <property type="term" value="C:mitochondrial inner membrane"/>
    <property type="evidence" value="ECO:0007669"/>
    <property type="project" value="UniProtKB-SubCell"/>
</dbReference>
<dbReference type="UniPathway" id="UPA00223"/>
<dbReference type="InterPro" id="IPR027477">
    <property type="entry name" value="Succ_DH/fumarate_Rdtase_cat_sf"/>
</dbReference>
<comment type="pathway">
    <text evidence="2">Carbohydrate metabolism; tricarboxylic acid cycle; fumarate from succinate (eukaryal route): step 1/1.</text>
</comment>
<dbReference type="SUPFAM" id="SSF51905">
    <property type="entry name" value="FAD/NAD(P)-binding domain"/>
    <property type="match status" value="1"/>
</dbReference>
<feature type="active site" description="Proton acceptor" evidence="17">
    <location>
        <position position="297"/>
    </location>
</feature>
<keyword evidence="8" id="KW-0999">Mitochondrion inner membrane</keyword>
<keyword evidence="25" id="KW-1185">Reference proteome</keyword>